<keyword evidence="2" id="KW-1185">Reference proteome</keyword>
<dbReference type="EMBL" id="BGPR01001860">
    <property type="protein sequence ID" value="GBM63306.1"/>
    <property type="molecule type" value="Genomic_DNA"/>
</dbReference>
<reference evidence="1 2" key="1">
    <citation type="journal article" date="2019" name="Sci. Rep.">
        <title>Orb-weaving spider Araneus ventricosus genome elucidates the spidroin gene catalogue.</title>
        <authorList>
            <person name="Kono N."/>
            <person name="Nakamura H."/>
            <person name="Ohtoshi R."/>
            <person name="Moran D.A.P."/>
            <person name="Shinohara A."/>
            <person name="Yoshida Y."/>
            <person name="Fujiwara M."/>
            <person name="Mori M."/>
            <person name="Tomita M."/>
            <person name="Arakawa K."/>
        </authorList>
    </citation>
    <scope>NUCLEOTIDE SEQUENCE [LARGE SCALE GENOMIC DNA]</scope>
</reference>
<sequence>MMIIGSSVDYVRSGGMRNVPVTKAGSGATTAKFSGFVLLVSRPANSYPPRRAISIEGPSIVHTPKLRGIQIQYSVHIDIQMASQTSIFGMNQIHRGRLVPD</sequence>
<comment type="caution">
    <text evidence="1">The sequence shown here is derived from an EMBL/GenBank/DDBJ whole genome shotgun (WGS) entry which is preliminary data.</text>
</comment>
<proteinExistence type="predicted"/>
<organism evidence="1 2">
    <name type="scientific">Araneus ventricosus</name>
    <name type="common">Orbweaver spider</name>
    <name type="synonym">Epeira ventricosa</name>
    <dbReference type="NCBI Taxonomy" id="182803"/>
    <lineage>
        <taxon>Eukaryota</taxon>
        <taxon>Metazoa</taxon>
        <taxon>Ecdysozoa</taxon>
        <taxon>Arthropoda</taxon>
        <taxon>Chelicerata</taxon>
        <taxon>Arachnida</taxon>
        <taxon>Araneae</taxon>
        <taxon>Araneomorphae</taxon>
        <taxon>Entelegynae</taxon>
        <taxon>Araneoidea</taxon>
        <taxon>Araneidae</taxon>
        <taxon>Araneus</taxon>
    </lineage>
</organism>
<dbReference type="AlphaFoldDB" id="A0A4Y2HDD8"/>
<protein>
    <submittedName>
        <fullName evidence="1">Uncharacterized protein</fullName>
    </submittedName>
</protein>
<gene>
    <name evidence="1" type="ORF">AVEN_186126_1</name>
</gene>
<name>A0A4Y2HDD8_ARAVE</name>
<evidence type="ECO:0000313" key="1">
    <source>
        <dbReference type="EMBL" id="GBM63306.1"/>
    </source>
</evidence>
<dbReference type="Proteomes" id="UP000499080">
    <property type="component" value="Unassembled WGS sequence"/>
</dbReference>
<accession>A0A4Y2HDD8</accession>
<evidence type="ECO:0000313" key="2">
    <source>
        <dbReference type="Proteomes" id="UP000499080"/>
    </source>
</evidence>